<keyword evidence="4" id="KW-1185">Reference proteome</keyword>
<dbReference type="GO" id="GO:0005737">
    <property type="term" value="C:cytoplasm"/>
    <property type="evidence" value="ECO:0007669"/>
    <property type="project" value="TreeGrafter"/>
</dbReference>
<dbReference type="GO" id="GO:0006364">
    <property type="term" value="P:rRNA processing"/>
    <property type="evidence" value="ECO:0007669"/>
    <property type="project" value="TreeGrafter"/>
</dbReference>
<feature type="compositionally biased region" description="Acidic residues" evidence="2">
    <location>
        <begin position="99"/>
        <end position="114"/>
    </location>
</feature>
<organism evidence="3 4">
    <name type="scientific">Aspergillus sclerotialis</name>
    <dbReference type="NCBI Taxonomy" id="2070753"/>
    <lineage>
        <taxon>Eukaryota</taxon>
        <taxon>Fungi</taxon>
        <taxon>Dikarya</taxon>
        <taxon>Ascomycota</taxon>
        <taxon>Pezizomycotina</taxon>
        <taxon>Eurotiomycetes</taxon>
        <taxon>Eurotiomycetidae</taxon>
        <taxon>Eurotiales</taxon>
        <taxon>Aspergillaceae</taxon>
        <taxon>Aspergillus</taxon>
        <taxon>Aspergillus subgen. Polypaecilum</taxon>
    </lineage>
</organism>
<comment type="similarity">
    <text evidence="1">Belongs to the bystin family.</text>
</comment>
<evidence type="ECO:0000256" key="2">
    <source>
        <dbReference type="SAM" id="MobiDB-lite"/>
    </source>
</evidence>
<dbReference type="Pfam" id="PF05291">
    <property type="entry name" value="Bystin"/>
    <property type="match status" value="1"/>
</dbReference>
<dbReference type="GO" id="GO:0005730">
    <property type="term" value="C:nucleolus"/>
    <property type="evidence" value="ECO:0007669"/>
    <property type="project" value="TreeGrafter"/>
</dbReference>
<name>A0A3A3A518_9EURO</name>
<dbReference type="InterPro" id="IPR007955">
    <property type="entry name" value="Bystin"/>
</dbReference>
<dbReference type="OrthoDB" id="2192561at2759"/>
<evidence type="ECO:0000256" key="1">
    <source>
        <dbReference type="ARBA" id="ARBA00007114"/>
    </source>
</evidence>
<sequence>MPKATTPSRSAAANRRHNPLSEDILSAGHLRTQSSKKNKRKSRPDEDGEGGDRFVDPKLSRKILQIGQELADEDAAEHRTVAEKSQQSSNPAFDFDTRFEDDEIQSEDEEQLGDDQWVEDEVEEVEVDPNDLDMFHKFVPGDDGDPIFNPQESNADGQGTNLADLILEKIAEYEAKQSGGGGPFVQGGGPPEDAVQIPAKAVEVYEKVGMILARYKSGPLPKPFKILPSIPQWTTLLEITRPESWTANAVYAGTRIFISSRPAVAQEFISMVLLDRVREEIHEHKKLNVHTYNSLKKALYKPACFFKGLLFPLVSSGTCTLREAHIVSSVIARVSIPVLHSAAALLRICDLAAEQSLKSLESTGAMNIFIRVFLEKKYALPYKVIDALVFHFLRFRAMDNAEDTMMTDGSSGGPTKAYKLPVLWHQSLLVFAQRYRNDITEDQREALLDLLLVRGHREIGPEVRRELLAGRGRGVVVPDPEKQNALDAGDDTMDMTM</sequence>
<evidence type="ECO:0000313" key="4">
    <source>
        <dbReference type="Proteomes" id="UP000266188"/>
    </source>
</evidence>
<feature type="compositionally biased region" description="Polar residues" evidence="2">
    <location>
        <begin position="1"/>
        <end position="11"/>
    </location>
</feature>
<dbReference type="AlphaFoldDB" id="A0A3A3A518"/>
<gene>
    <name evidence="3" type="ORF">PHISCL_03202</name>
</gene>
<feature type="compositionally biased region" description="Basic and acidic residues" evidence="2">
    <location>
        <begin position="50"/>
        <end position="59"/>
    </location>
</feature>
<reference evidence="4" key="1">
    <citation type="submission" date="2017-02" db="EMBL/GenBank/DDBJ databases">
        <authorList>
            <person name="Tafer H."/>
            <person name="Lopandic K."/>
        </authorList>
    </citation>
    <scope>NUCLEOTIDE SEQUENCE [LARGE SCALE GENOMIC DNA]</scope>
    <source>
        <strain evidence="4">CBS 366.77</strain>
    </source>
</reference>
<comment type="caution">
    <text evidence="3">The sequence shown here is derived from an EMBL/GenBank/DDBJ whole genome shotgun (WGS) entry which is preliminary data.</text>
</comment>
<dbReference type="GO" id="GO:0030688">
    <property type="term" value="C:preribosome, small subunit precursor"/>
    <property type="evidence" value="ECO:0007669"/>
    <property type="project" value="TreeGrafter"/>
</dbReference>
<dbReference type="EMBL" id="MVGC01000080">
    <property type="protein sequence ID" value="RJE24451.1"/>
    <property type="molecule type" value="Genomic_DNA"/>
</dbReference>
<dbReference type="GO" id="GO:0030515">
    <property type="term" value="F:snoRNA binding"/>
    <property type="evidence" value="ECO:0007669"/>
    <property type="project" value="TreeGrafter"/>
</dbReference>
<proteinExistence type="inferred from homology"/>
<dbReference type="PANTHER" id="PTHR12821:SF0">
    <property type="entry name" value="BYSTIN"/>
    <property type="match status" value="1"/>
</dbReference>
<feature type="region of interest" description="Disordered" evidence="2">
    <location>
        <begin position="1"/>
        <end position="114"/>
    </location>
</feature>
<evidence type="ECO:0000313" key="3">
    <source>
        <dbReference type="EMBL" id="RJE24451.1"/>
    </source>
</evidence>
<dbReference type="Proteomes" id="UP000266188">
    <property type="component" value="Unassembled WGS sequence"/>
</dbReference>
<accession>A0A3A3A518</accession>
<dbReference type="PANTHER" id="PTHR12821">
    <property type="entry name" value="BYSTIN"/>
    <property type="match status" value="1"/>
</dbReference>
<protein>
    <submittedName>
        <fullName evidence="3">rRNA processing protein Bystin</fullName>
    </submittedName>
</protein>
<dbReference type="STRING" id="2070753.A0A3A3A518"/>